<organism evidence="1 2">
    <name type="scientific">Hygrophoropsis aurantiaca</name>
    <dbReference type="NCBI Taxonomy" id="72124"/>
    <lineage>
        <taxon>Eukaryota</taxon>
        <taxon>Fungi</taxon>
        <taxon>Dikarya</taxon>
        <taxon>Basidiomycota</taxon>
        <taxon>Agaricomycotina</taxon>
        <taxon>Agaricomycetes</taxon>
        <taxon>Agaricomycetidae</taxon>
        <taxon>Boletales</taxon>
        <taxon>Coniophorineae</taxon>
        <taxon>Hygrophoropsidaceae</taxon>
        <taxon>Hygrophoropsis</taxon>
    </lineage>
</organism>
<proteinExistence type="predicted"/>
<gene>
    <name evidence="1" type="ORF">BJ138DRAFT_1135440</name>
</gene>
<dbReference type="EMBL" id="MU267681">
    <property type="protein sequence ID" value="KAH7911347.1"/>
    <property type="molecule type" value="Genomic_DNA"/>
</dbReference>
<reference evidence="1" key="1">
    <citation type="journal article" date="2021" name="New Phytol.">
        <title>Evolutionary innovations through gain and loss of genes in the ectomycorrhizal Boletales.</title>
        <authorList>
            <person name="Wu G."/>
            <person name="Miyauchi S."/>
            <person name="Morin E."/>
            <person name="Kuo A."/>
            <person name="Drula E."/>
            <person name="Varga T."/>
            <person name="Kohler A."/>
            <person name="Feng B."/>
            <person name="Cao Y."/>
            <person name="Lipzen A."/>
            <person name="Daum C."/>
            <person name="Hundley H."/>
            <person name="Pangilinan J."/>
            <person name="Johnson J."/>
            <person name="Barry K."/>
            <person name="LaButti K."/>
            <person name="Ng V."/>
            <person name="Ahrendt S."/>
            <person name="Min B."/>
            <person name="Choi I.G."/>
            <person name="Park H."/>
            <person name="Plett J.M."/>
            <person name="Magnuson J."/>
            <person name="Spatafora J.W."/>
            <person name="Nagy L.G."/>
            <person name="Henrissat B."/>
            <person name="Grigoriev I.V."/>
            <person name="Yang Z.L."/>
            <person name="Xu J."/>
            <person name="Martin F.M."/>
        </authorList>
    </citation>
    <scope>NUCLEOTIDE SEQUENCE</scope>
    <source>
        <strain evidence="1">ATCC 28755</strain>
    </source>
</reference>
<comment type="caution">
    <text evidence="1">The sequence shown here is derived from an EMBL/GenBank/DDBJ whole genome shotgun (WGS) entry which is preliminary data.</text>
</comment>
<protein>
    <submittedName>
        <fullName evidence="1">Fph type histidine kinase</fullName>
    </submittedName>
</protein>
<keyword evidence="1" id="KW-0418">Kinase</keyword>
<name>A0ACB8ADZ5_9AGAM</name>
<sequence>MSLLSSSVVRSSGSPCPLIVKLPRSNSSPSPPSIRNATGRAESSRRQLANARSSKRRPGSFGAAAAIQPDLNNVDFSSTYHAGSSSDQSGSDTAGEDSDDGPRPNRGRRTSTKMLRKDIQDTIRRKRRQLSPNKRTLSPVVAGYVAEDSQPRPQCFARSTSPHVALQNNGDTAPNSHTPSTRNSSLIQSTKKLHFGFAWMTVPKNYRESPDDGILTGLLFGPLIAAALLYSSLKQIQLSRSSTTFDPLPSAWRIELPRVLPESLSATESLALSRKSLVDYSTFCSFILLVQVCASWWFEYRCQGRRHISEGERGSVPRSETRRSWYYVLFTFIITGVILGVQAVLSHIDISIWRNISYFDIVIGSLFYQFCLYIAIRLAHGGFTVGELALVCFGGLSLGTELLNLTRARIWPVTTPFIKTYRLPTPLLIFQIALIAGSFLTGFLLSPLLVLSRHIAQKPVRRLRFPQEKLRQRRTLAIGFYAGTIIIVGILIGGWTWWSLGRRDPWLWAIFWLLEGEKQWSRPVLLAYWGLLGSISVAGWNRQLSRSRRYRPRNTSTATGDGVIVPVAASHSQNPKLSDNVPVPPSSGALGLTFPNLPNIPNGSQVAADLLDAADKHVPTLGVNARRKFFHALAVVMFLPGVAADPAFTHLSFSAAFALFIFAEYVRYFAIYPFGAAVHLFMNEFLDHKDSGTAILSHFYLLTGCAGPLWLEGKSAYVLAYPDGTLQASIVGKRIGKHRWSPSTSKTLEGSAAFVLSIVVCACLLRLAGLAESFSTLRYLAVITLSATLEALSDQNDNLTLPLYIIIMEYITMDAMDEPSQADKHADSATSISALGFTNLSNVTPFTMPFPRLPQAEEKERRPSRPATASIVEGSPVLLPSSSPAFIKNQPRSLTNLEVKLAHESESPSKIFYSNKQDSGISEDRSDIVEAVKLRPCLPDNLAAASFLGDSPGAVDSGTSSSDYDWASFMSAYASGQWHPQRTPNPPRSYIPPLSSAPSIDPNAHSTRKTYSTGALPLFNSSMSDPSLPTSSATIPIFTETVISSSPAGNEDITNSTSDTTLVTEDSVVSKPQEDLSKISPQIMPFASRRFRKSFTDVKPTLSSKPMAISLDVPPNFTLSPDATTAAATLRWAGARVNLSPLALPSPEHELTDPMRGVHAAIPGAHIPSSNPDPMTPGGLRKTRLGSFWEGTQDVINESGRLSVIPGSNPATPFQLASDKNDYFDASNADLGKWALPPPATAPINRSSPEEMPQDYFSKVPSAEETRLSSQRAVVNDIANFWPDLANLRRDSEPMELNISTVPALPRRICLTRQTSSPLPGTTGKDKGISGSRAVSDPSNAFKASRAVKEEQMFNELRYLAPPNPPDELERRRALYKYNIWNTGPDVNFDRIVHLVKLVFNTKAVAISLVDSTDQGDEPTVVLNACQDWRFVNNPLVTGSPNIRFYAGAPLRTQDGFNIGSLTLIDDAPRREFSPRQRHILKEFAAIVMRELELWRDKIQLRIRDKIQTSMEQFSRECLEIDQKDTTSDMIGTSMDRVYDRAARLVKRTLDVEEVVVMDVSRCEVIETFNAEANVSVVMHNGDPNLQAASRTLTGEEYTKLNTFFSQYPDGKISEGILPVCFRPFIPTHIQYALTVPVFNIDKRPFALICAYNASDPTQRFLEGHELSYLRAIGVIILSAVLKRRMMLADQAKSLFISNISHELRTPLHGILAAAELLADTALSHTQASFLHTVQACGTSLVETVNHVLDFTKLSGNVKSGGVDNVILRSQVDLEQLVEEAIDGSWIGYCARTSSMRESEIGTVYAPALEERNASVVTAPVESRHVEVVVDIEHRKGGWTLKCDKGGVRRVLMNLFGNSLKFTTDGYVHVSLRQLPQPNDDTRDVVRIELCVSDTGKGISQNFLKNHLFQPFSQENPLQAGTGLGLAIVNSIIQSPSVGGKVEVLSEENVGTEIKVIFEAEKIEDWSNHLQDPLGFEDPSRPPEISLLGFYRQSKGLQLLSDVLRTYLGPWWGFNVRSDGAEMADIVILNEDPSPVINAIENMDNQRSFIILSSSRGSPRIMGICNAYEHMNGFCRIVHKPGGPYRLRSALKQLLRVRQRRQHRSSSFLSASDATSDDISLSFANSGDHDNSSGNNVHDSMVTLDSGGTILKASIGAADSERLQRKVLVVEDNSILRNLLWAFLLSLDSGYRYWEATDGRQGVDVFQSEGVGAAVEIRQLEKASGKQHHSSILALTGMSSLEDKRKAFEAGMDGYLVKPVAFKTLEDMFQKLGLS</sequence>
<keyword evidence="1" id="KW-0808">Transferase</keyword>
<accession>A0ACB8ADZ5</accession>
<dbReference type="Proteomes" id="UP000790377">
    <property type="component" value="Unassembled WGS sequence"/>
</dbReference>
<evidence type="ECO:0000313" key="1">
    <source>
        <dbReference type="EMBL" id="KAH7911347.1"/>
    </source>
</evidence>
<keyword evidence="2" id="KW-1185">Reference proteome</keyword>
<evidence type="ECO:0000313" key="2">
    <source>
        <dbReference type="Proteomes" id="UP000790377"/>
    </source>
</evidence>